<sequence>MITINNILRIFIEEMVQLNSGIFIQTPHYPKGRKVVVHLGCLIGDLLANYKVLGFASHSDTRFCSWCEFPKAKIQQLKLAKLQQKRIVKDYSIAFKGLNNDSECTRMVRRTGIRWSELNHLDYWDPVQQIPLGIMHNWFEGILQHHFRRRWRWDFDKMEINNNESTHHDSQDDSEMQDGDTSGQAGLSWEQGQNMRLAFLNVIIPFGLTRIPSWLRQAKEGKNKSKLMVVTFFDLLTVSSN</sequence>
<dbReference type="PANTHER" id="PTHR46579">
    <property type="entry name" value="F5/8 TYPE C DOMAIN-CONTAINING PROTEIN-RELATED"/>
    <property type="match status" value="1"/>
</dbReference>
<dbReference type="PANTHER" id="PTHR46579:SF1">
    <property type="entry name" value="F5_8 TYPE C DOMAIN-CONTAINING PROTEIN"/>
    <property type="match status" value="1"/>
</dbReference>
<evidence type="ECO:0000256" key="1">
    <source>
        <dbReference type="SAM" id="MobiDB-lite"/>
    </source>
</evidence>
<protein>
    <submittedName>
        <fullName evidence="2">Uncharacterized protein</fullName>
    </submittedName>
</protein>
<gene>
    <name evidence="2" type="ORF">O181_125281</name>
</gene>
<accession>A0A9Q3KST6</accession>
<reference evidence="2" key="1">
    <citation type="submission" date="2021-03" db="EMBL/GenBank/DDBJ databases">
        <title>Draft genome sequence of rust myrtle Austropuccinia psidii MF-1, a brazilian biotype.</title>
        <authorList>
            <person name="Quecine M.C."/>
            <person name="Pachon D.M.R."/>
            <person name="Bonatelli M.L."/>
            <person name="Correr F.H."/>
            <person name="Franceschini L.M."/>
            <person name="Leite T.F."/>
            <person name="Margarido G.R.A."/>
            <person name="Almeida C.A."/>
            <person name="Ferrarezi J.A."/>
            <person name="Labate C.A."/>
        </authorList>
    </citation>
    <scope>NUCLEOTIDE SEQUENCE</scope>
    <source>
        <strain evidence="2">MF-1</strain>
    </source>
</reference>
<dbReference type="OrthoDB" id="2288984at2759"/>
<dbReference type="Proteomes" id="UP000765509">
    <property type="component" value="Unassembled WGS sequence"/>
</dbReference>
<dbReference type="EMBL" id="AVOT02121284">
    <property type="protein sequence ID" value="MBW0585566.1"/>
    <property type="molecule type" value="Genomic_DNA"/>
</dbReference>
<comment type="caution">
    <text evidence="2">The sequence shown here is derived from an EMBL/GenBank/DDBJ whole genome shotgun (WGS) entry which is preliminary data.</text>
</comment>
<keyword evidence="3" id="KW-1185">Reference proteome</keyword>
<dbReference type="AlphaFoldDB" id="A0A9Q3KST6"/>
<organism evidence="2 3">
    <name type="scientific">Austropuccinia psidii MF-1</name>
    <dbReference type="NCBI Taxonomy" id="1389203"/>
    <lineage>
        <taxon>Eukaryota</taxon>
        <taxon>Fungi</taxon>
        <taxon>Dikarya</taxon>
        <taxon>Basidiomycota</taxon>
        <taxon>Pucciniomycotina</taxon>
        <taxon>Pucciniomycetes</taxon>
        <taxon>Pucciniales</taxon>
        <taxon>Sphaerophragmiaceae</taxon>
        <taxon>Austropuccinia</taxon>
    </lineage>
</organism>
<proteinExistence type="predicted"/>
<evidence type="ECO:0000313" key="3">
    <source>
        <dbReference type="Proteomes" id="UP000765509"/>
    </source>
</evidence>
<feature type="region of interest" description="Disordered" evidence="1">
    <location>
        <begin position="164"/>
        <end position="187"/>
    </location>
</feature>
<name>A0A9Q3KST6_9BASI</name>
<evidence type="ECO:0000313" key="2">
    <source>
        <dbReference type="EMBL" id="MBW0585566.1"/>
    </source>
</evidence>